<gene>
    <name evidence="1" type="ORF">RFH51_02220</name>
</gene>
<sequence>MKNFACGQKVMLANAPEMAFEIIDINAIDQTYAIEFRVAGQSVLHYDNIAGEMLIALEENPV</sequence>
<organism evidence="1 2">
    <name type="scientific">Acinetobacter gerneri</name>
    <dbReference type="NCBI Taxonomy" id="202952"/>
    <lineage>
        <taxon>Bacteria</taxon>
        <taxon>Pseudomonadati</taxon>
        <taxon>Pseudomonadota</taxon>
        <taxon>Gammaproteobacteria</taxon>
        <taxon>Moraxellales</taxon>
        <taxon>Moraxellaceae</taxon>
        <taxon>Acinetobacter</taxon>
    </lineage>
</organism>
<evidence type="ECO:0000313" key="2">
    <source>
        <dbReference type="Proteomes" id="UP001243195"/>
    </source>
</evidence>
<dbReference type="RefSeq" id="WP_277091240.1">
    <property type="nucleotide sequence ID" value="NZ_DAMBEH010000016.1"/>
</dbReference>
<dbReference type="Proteomes" id="UP001243195">
    <property type="component" value="Unassembled WGS sequence"/>
</dbReference>
<dbReference type="EMBL" id="JAVIDA010000002">
    <property type="protein sequence ID" value="MDQ9070284.1"/>
    <property type="molecule type" value="Genomic_DNA"/>
</dbReference>
<proteinExistence type="predicted"/>
<comment type="caution">
    <text evidence="1">The sequence shown here is derived from an EMBL/GenBank/DDBJ whole genome shotgun (WGS) entry which is preliminary data.</text>
</comment>
<reference evidence="1" key="1">
    <citation type="submission" date="2023-08" db="EMBL/GenBank/DDBJ databases">
        <title>Emergence of clinically-relevant ST2 carbapenem-resistant Acinetobacter baumannii strains in hospital sewages in Zhejiang, East of China.</title>
        <authorList>
            <person name="Kaichao C."/>
            <person name="Zhang R."/>
        </authorList>
    </citation>
    <scope>NUCLEOTIDE SEQUENCE</scope>
    <source>
        <strain evidence="1">M-SY-60</strain>
    </source>
</reference>
<accession>A0AAW8JES4</accession>
<evidence type="ECO:0000313" key="1">
    <source>
        <dbReference type="EMBL" id="MDQ9070284.1"/>
    </source>
</evidence>
<protein>
    <submittedName>
        <fullName evidence="1">Uncharacterized protein</fullName>
    </submittedName>
</protein>
<dbReference type="AlphaFoldDB" id="A0AAW8JES4"/>
<name>A0AAW8JES4_9GAMM</name>